<evidence type="ECO:0000256" key="6">
    <source>
        <dbReference type="ARBA" id="ARBA00022605"/>
    </source>
</evidence>
<dbReference type="Gene3D" id="3.30.70.2020">
    <property type="match status" value="1"/>
</dbReference>
<dbReference type="EMBL" id="QUOT01000001">
    <property type="protein sequence ID" value="REL32748.1"/>
    <property type="molecule type" value="Genomic_DNA"/>
</dbReference>
<evidence type="ECO:0000256" key="2">
    <source>
        <dbReference type="ARBA" id="ARBA00005135"/>
    </source>
</evidence>
<reference evidence="16" key="1">
    <citation type="submission" date="2018-08" db="EMBL/GenBank/DDBJ databases">
        <title>Thalassotalea euphylliae genome.</title>
        <authorList>
            <person name="Summers S."/>
            <person name="Rice S.A."/>
            <person name="Freckelton M.L."/>
            <person name="Nedved B.T."/>
            <person name="Hadfield M.G."/>
        </authorList>
    </citation>
    <scope>NUCLEOTIDE SEQUENCE [LARGE SCALE GENOMIC DNA]</scope>
    <source>
        <strain evidence="16">H3</strain>
    </source>
</reference>
<dbReference type="SFLD" id="SFLDG01136">
    <property type="entry name" value="C1.6:_Phosphoserine_Phosphatas"/>
    <property type="match status" value="1"/>
</dbReference>
<dbReference type="UniPathway" id="UPA00135">
    <property type="reaction ID" value="UER00198"/>
</dbReference>
<dbReference type="PANTHER" id="PTHR43344:SF2">
    <property type="entry name" value="PHOSPHOSERINE PHOSPHATASE"/>
    <property type="match status" value="1"/>
</dbReference>
<evidence type="ECO:0000256" key="9">
    <source>
        <dbReference type="ARBA" id="ARBA00022842"/>
    </source>
</evidence>
<keyword evidence="8 15" id="KW-0378">Hydrolase</keyword>
<comment type="caution">
    <text evidence="15">The sequence shown here is derived from an EMBL/GenBank/DDBJ whole genome shotgun (WGS) entry which is preliminary data.</text>
</comment>
<sequence length="306" mass="32986">MCLSTTPSGFQFSEYQAQNSNIELVVFSSLSVSLLARIEQQCQLSLTALTAVNQRNQLESVSFAIECENITFAREQLVTLTQSENFEAAIVADAPRLDEPGLLVMDMDSTTIEIECIDEIAKLAGVGEKVAEVTELAMQGKLDFSQSLHQRVATLEDAPELILAEVANNLPLMAGLVTLVEALKAHNWRVAIASGGFTYFADHLKETLGLDAAYANTLEIVDEKLTGKVLGNVVDAQKKADVLIELAAQYGIKATQTVAMGDGANDLVMMEAAHLGVAYKAKPLVLAKADSSISHSGLDCMLHWLK</sequence>
<dbReference type="InterPro" id="IPR036412">
    <property type="entry name" value="HAD-like_sf"/>
</dbReference>
<dbReference type="SFLD" id="SFLDF00029">
    <property type="entry name" value="phosphoserine_phosphatase"/>
    <property type="match status" value="1"/>
</dbReference>
<evidence type="ECO:0000256" key="3">
    <source>
        <dbReference type="ARBA" id="ARBA00009184"/>
    </source>
</evidence>
<gene>
    <name evidence="15" type="primary">serB</name>
    <name evidence="15" type="ORF">DXX94_14600</name>
</gene>
<feature type="active site" description="Nucleophile" evidence="14">
    <location>
        <position position="106"/>
    </location>
</feature>
<dbReference type="InterPro" id="IPR050582">
    <property type="entry name" value="HAD-like_SerB"/>
</dbReference>
<dbReference type="SFLD" id="SFLDS00003">
    <property type="entry name" value="Haloacid_Dehalogenase"/>
    <property type="match status" value="1"/>
</dbReference>
<evidence type="ECO:0000256" key="7">
    <source>
        <dbReference type="ARBA" id="ARBA00022723"/>
    </source>
</evidence>
<dbReference type="Proteomes" id="UP000256899">
    <property type="component" value="Unassembled WGS sequence"/>
</dbReference>
<organism evidence="15 16">
    <name type="scientific">Thalassotalea euphylliae</name>
    <dbReference type="NCBI Taxonomy" id="1655234"/>
    <lineage>
        <taxon>Bacteria</taxon>
        <taxon>Pseudomonadati</taxon>
        <taxon>Pseudomonadota</taxon>
        <taxon>Gammaproteobacteria</taxon>
        <taxon>Alteromonadales</taxon>
        <taxon>Colwelliaceae</taxon>
        <taxon>Thalassotalea</taxon>
    </lineage>
</organism>
<name>A0A3E0U706_9GAMM</name>
<keyword evidence="10" id="KW-0718">Serine biosynthesis</keyword>
<accession>A0A3E0U706</accession>
<comment type="cofactor">
    <cofactor evidence="1">
        <name>Mg(2+)</name>
        <dbReference type="ChEBI" id="CHEBI:18420"/>
    </cofactor>
</comment>
<evidence type="ECO:0000313" key="15">
    <source>
        <dbReference type="EMBL" id="REL32748.1"/>
    </source>
</evidence>
<dbReference type="EC" id="3.1.3.3" evidence="4"/>
<evidence type="ECO:0000256" key="11">
    <source>
        <dbReference type="ARBA" id="ARBA00031693"/>
    </source>
</evidence>
<evidence type="ECO:0000256" key="13">
    <source>
        <dbReference type="ARBA" id="ARBA00048523"/>
    </source>
</evidence>
<feature type="active site" description="Proton donor" evidence="14">
    <location>
        <position position="108"/>
    </location>
</feature>
<dbReference type="Gene3D" id="1.10.150.210">
    <property type="entry name" value="Phosphoserine phosphatase, domain 2"/>
    <property type="match status" value="1"/>
</dbReference>
<dbReference type="SUPFAM" id="SSF56784">
    <property type="entry name" value="HAD-like"/>
    <property type="match status" value="1"/>
</dbReference>
<evidence type="ECO:0000313" key="16">
    <source>
        <dbReference type="Proteomes" id="UP000256899"/>
    </source>
</evidence>
<dbReference type="GO" id="GO:0006564">
    <property type="term" value="P:L-serine biosynthetic process"/>
    <property type="evidence" value="ECO:0007669"/>
    <property type="project" value="UniProtKB-KW"/>
</dbReference>
<keyword evidence="16" id="KW-1185">Reference proteome</keyword>
<evidence type="ECO:0000256" key="12">
    <source>
        <dbReference type="ARBA" id="ARBA00048138"/>
    </source>
</evidence>
<evidence type="ECO:0000256" key="8">
    <source>
        <dbReference type="ARBA" id="ARBA00022801"/>
    </source>
</evidence>
<keyword evidence="6" id="KW-0028">Amino-acid biosynthesis</keyword>
<dbReference type="GO" id="GO:0036424">
    <property type="term" value="F:L-phosphoserine phosphatase activity"/>
    <property type="evidence" value="ECO:0007669"/>
    <property type="project" value="InterPro"/>
</dbReference>
<comment type="catalytic activity">
    <reaction evidence="12">
        <text>O-phospho-L-serine + H2O = L-serine + phosphate</text>
        <dbReference type="Rhea" id="RHEA:21208"/>
        <dbReference type="ChEBI" id="CHEBI:15377"/>
        <dbReference type="ChEBI" id="CHEBI:33384"/>
        <dbReference type="ChEBI" id="CHEBI:43474"/>
        <dbReference type="ChEBI" id="CHEBI:57524"/>
        <dbReference type="EC" id="3.1.3.3"/>
    </reaction>
</comment>
<protein>
    <recommendedName>
        <fullName evidence="5">Phosphoserine phosphatase</fullName>
        <ecNumber evidence="4">3.1.3.3</ecNumber>
    </recommendedName>
    <alternativeName>
        <fullName evidence="11">O-phosphoserine phosphohydrolase</fullName>
    </alternativeName>
</protein>
<evidence type="ECO:0000256" key="1">
    <source>
        <dbReference type="ARBA" id="ARBA00001946"/>
    </source>
</evidence>
<dbReference type="CDD" id="cd07500">
    <property type="entry name" value="HAD_PSP"/>
    <property type="match status" value="1"/>
</dbReference>
<dbReference type="FunFam" id="1.10.150.210:FF:000001">
    <property type="entry name" value="Phosphoserine phosphatase"/>
    <property type="match status" value="1"/>
</dbReference>
<comment type="similarity">
    <text evidence="3">Belongs to the HAD-like hydrolase superfamily. SerB family.</text>
</comment>
<evidence type="ECO:0000256" key="10">
    <source>
        <dbReference type="ARBA" id="ARBA00023299"/>
    </source>
</evidence>
<proteinExistence type="inferred from homology"/>
<dbReference type="Pfam" id="PF00702">
    <property type="entry name" value="Hydrolase"/>
    <property type="match status" value="1"/>
</dbReference>
<comment type="catalytic activity">
    <reaction evidence="13">
        <text>O-phospho-D-serine + H2O = D-serine + phosphate</text>
        <dbReference type="Rhea" id="RHEA:24873"/>
        <dbReference type="ChEBI" id="CHEBI:15377"/>
        <dbReference type="ChEBI" id="CHEBI:35247"/>
        <dbReference type="ChEBI" id="CHEBI:43474"/>
        <dbReference type="ChEBI" id="CHEBI:58680"/>
        <dbReference type="EC" id="3.1.3.3"/>
    </reaction>
</comment>
<dbReference type="GO" id="GO:0005737">
    <property type="term" value="C:cytoplasm"/>
    <property type="evidence" value="ECO:0007669"/>
    <property type="project" value="TreeGrafter"/>
</dbReference>
<dbReference type="AlphaFoldDB" id="A0A3E0U706"/>
<dbReference type="NCBIfam" id="TIGR00338">
    <property type="entry name" value="serB"/>
    <property type="match status" value="1"/>
</dbReference>
<comment type="pathway">
    <text evidence="2">Amino-acid biosynthesis; L-serine biosynthesis; L-serine from 3-phospho-D-glycerate: step 3/3.</text>
</comment>
<evidence type="ECO:0000256" key="5">
    <source>
        <dbReference type="ARBA" id="ARBA00015196"/>
    </source>
</evidence>
<dbReference type="GO" id="GO:0000287">
    <property type="term" value="F:magnesium ion binding"/>
    <property type="evidence" value="ECO:0007669"/>
    <property type="project" value="TreeGrafter"/>
</dbReference>
<evidence type="ECO:0000256" key="4">
    <source>
        <dbReference type="ARBA" id="ARBA00012640"/>
    </source>
</evidence>
<evidence type="ECO:0000256" key="14">
    <source>
        <dbReference type="PIRSR" id="PIRSR604469-1"/>
    </source>
</evidence>
<dbReference type="InterPro" id="IPR004469">
    <property type="entry name" value="PSP"/>
</dbReference>
<keyword evidence="7" id="KW-0479">Metal-binding</keyword>
<dbReference type="SFLD" id="SFLDG01137">
    <property type="entry name" value="C1.6.1:_Phosphoserine_Phosphat"/>
    <property type="match status" value="1"/>
</dbReference>
<dbReference type="Gene3D" id="3.40.50.1000">
    <property type="entry name" value="HAD superfamily/HAD-like"/>
    <property type="match status" value="1"/>
</dbReference>
<dbReference type="NCBIfam" id="TIGR01488">
    <property type="entry name" value="HAD-SF-IB"/>
    <property type="match status" value="1"/>
</dbReference>
<dbReference type="PANTHER" id="PTHR43344">
    <property type="entry name" value="PHOSPHOSERINE PHOSPHATASE"/>
    <property type="match status" value="1"/>
</dbReference>
<dbReference type="InterPro" id="IPR023214">
    <property type="entry name" value="HAD_sf"/>
</dbReference>
<keyword evidence="9" id="KW-0460">Magnesium</keyword>